<dbReference type="InterPro" id="IPR007511">
    <property type="entry name" value="DUF501"/>
</dbReference>
<sequence length="187" mass="21649">MVKEYTEEDLEVIIRQLGREPRGLVKIAKRCKHGYPQILVTYPIYDKEDDIGIFPTTYWLSCPELIDRISELESEGLIKEIQEKIISDKNKFAELLSVYKDYAQKRIDLLTEDDLQNIKDNFPGRWKVISESGVGGIMEKEGIKCLHTQYADYLINQKNPVGRVINQLLTERFTNSCTEECNCYCSG</sequence>
<dbReference type="Pfam" id="PF04417">
    <property type="entry name" value="DUF501"/>
    <property type="match status" value="1"/>
</dbReference>
<proteinExistence type="predicted"/>
<dbReference type="STRING" id="142842.SAMN02745118_02824"/>
<evidence type="ECO:0000313" key="2">
    <source>
        <dbReference type="Proteomes" id="UP000190625"/>
    </source>
</evidence>
<accession>A0A1T4R4P2</accession>
<dbReference type="OrthoDB" id="13546at2"/>
<evidence type="ECO:0008006" key="3">
    <source>
        <dbReference type="Google" id="ProtNLM"/>
    </source>
</evidence>
<keyword evidence="2" id="KW-1185">Reference proteome</keyword>
<protein>
    <recommendedName>
        <fullName evidence="3">DUF501 domain-containing protein</fullName>
    </recommendedName>
</protein>
<dbReference type="EMBL" id="FUWM01000041">
    <property type="protein sequence ID" value="SKA11020.1"/>
    <property type="molecule type" value="Genomic_DNA"/>
</dbReference>
<dbReference type="PANTHER" id="PTHR37163:SF1">
    <property type="entry name" value="DUF501 DOMAIN-CONTAINING PROTEIN"/>
    <property type="match status" value="1"/>
</dbReference>
<dbReference type="Proteomes" id="UP000190625">
    <property type="component" value="Unassembled WGS sequence"/>
</dbReference>
<dbReference type="PANTHER" id="PTHR37163">
    <property type="entry name" value="CONSERVED PROTEIN"/>
    <property type="match status" value="1"/>
</dbReference>
<gene>
    <name evidence="1" type="ORF">SAMN02745118_02824</name>
</gene>
<organism evidence="1 2">
    <name type="scientific">Selenihalanaerobacter shriftii</name>
    <dbReference type="NCBI Taxonomy" id="142842"/>
    <lineage>
        <taxon>Bacteria</taxon>
        <taxon>Bacillati</taxon>
        <taxon>Bacillota</taxon>
        <taxon>Clostridia</taxon>
        <taxon>Halanaerobiales</taxon>
        <taxon>Halobacteroidaceae</taxon>
        <taxon>Selenihalanaerobacter</taxon>
    </lineage>
</organism>
<evidence type="ECO:0000313" key="1">
    <source>
        <dbReference type="EMBL" id="SKA11020.1"/>
    </source>
</evidence>
<dbReference type="RefSeq" id="WP_078811189.1">
    <property type="nucleotide sequence ID" value="NZ_FUWM01000041.1"/>
</dbReference>
<reference evidence="2" key="1">
    <citation type="submission" date="2017-02" db="EMBL/GenBank/DDBJ databases">
        <authorList>
            <person name="Varghese N."/>
            <person name="Submissions S."/>
        </authorList>
    </citation>
    <scope>NUCLEOTIDE SEQUENCE [LARGE SCALE GENOMIC DNA]</scope>
    <source>
        <strain evidence="2">ATCC BAA-73</strain>
    </source>
</reference>
<dbReference type="AlphaFoldDB" id="A0A1T4R4P2"/>
<name>A0A1T4R4P2_9FIRM</name>